<proteinExistence type="predicted"/>
<dbReference type="InterPro" id="IPR000873">
    <property type="entry name" value="AMP-dep_synth/lig_dom"/>
</dbReference>
<gene>
    <name evidence="7" type="ORF">OVA965_LOCUS9556</name>
    <name evidence="8" type="ORF">TMI583_LOCUS9552</name>
</gene>
<dbReference type="Gene3D" id="3.30.559.30">
    <property type="entry name" value="Nonribosomal peptide synthetase, condensation domain"/>
    <property type="match status" value="1"/>
</dbReference>
<feature type="transmembrane region" description="Helical" evidence="5">
    <location>
        <begin position="936"/>
        <end position="958"/>
    </location>
</feature>
<feature type="non-terminal residue" evidence="7">
    <location>
        <position position="1"/>
    </location>
</feature>
<evidence type="ECO:0000313" key="7">
    <source>
        <dbReference type="EMBL" id="CAF0899634.1"/>
    </source>
</evidence>
<dbReference type="InterPro" id="IPR011004">
    <property type="entry name" value="Trimer_LpxA-like_sf"/>
</dbReference>
<dbReference type="GO" id="GO:0044550">
    <property type="term" value="P:secondary metabolite biosynthetic process"/>
    <property type="evidence" value="ECO:0007669"/>
    <property type="project" value="TreeGrafter"/>
</dbReference>
<dbReference type="InterPro" id="IPR045851">
    <property type="entry name" value="AMP-bd_C_sf"/>
</dbReference>
<dbReference type="GO" id="GO:0003824">
    <property type="term" value="F:catalytic activity"/>
    <property type="evidence" value="ECO:0007669"/>
    <property type="project" value="InterPro"/>
</dbReference>
<dbReference type="Proteomes" id="UP000677228">
    <property type="component" value="Unassembled WGS sequence"/>
</dbReference>
<sequence>RILKYAQQCNVTLFQLALTCYYVFLFKLTNGEKDLCIGSVSSNRYRPELQELIGMFVNLLPYRFTLDPTLSFSNLLHQIQQLCLSILDYSYLPYQEIIDLHRHEGKEQSSGLSLQLIQTTFQFQSTASKNSRRIHLEDNINLDQLTNDDYLATSKSVSKFDLSLTMDHNITDRTIRCIFEYSTDVFKMPTIQTICDRFQALLANLFSSTSPFGTGRQSVYELSIMLPSEIQLMKELNDGHVDFDHQEQMKFIHHKFIQRAVINPQKVGVLLDEQSVTYGELLYLVQTLSFHLIDKCNIKQGEIVCQCVDRSIEMVIGMLSILTCGCSYCPLSPNDPVNRLCSLIDETKTHFVLMHSLTQNKFDKTVTTNDHISFVNIEQIMISDSDNCEKPKISDKELNLLSNVQATIIAYVIFTSGSTGIPKAVQIRHRNFVSCIQSLAQLNIVNSKDTFVQVTPCTFDMHVEEMFGSMMLGSSLVMLRPNGNLDMTYLSHIIQEKQGTVIILLSSLIMLLCEYLQESNNKDCLKSLRTVFTGDESTNSKTVLKLMSNVSQQQCSIYNLYGPAECTLVSTCHRITLKDLNDKTESIPVGRSLSNYECYILDEYLQPVYGNQIGELYIGGSGVFAGYYNRSDLTERVLIDLPKLTNKKCYKTGDLVKMDSNGLLRFVGRADYQIKLRGQRIETGEIENVLLNFSPEIVNVCVVKFNDKLKGDLLHAFILNQSDSVSGDSGHGEDVMKRDLIGFCQSNLPLYMVPTAWSFVSSFPVNANGKVDRKVLQQIAPVEAIRSPKSGGCSIARTDLEESLRLIFVECFRLADATGIDLTASFGELGGTSLGAVRAVNLIREKVYSGMNIGLLFSFPSVRLLSEVIEPMIKDERFQEVNRVQSQSQLAVPDVASEVKPSILLETLGIIMLLFYYLLPVWTTSFFLRALEINNVWIYTGFHILLIPPKQLLMYIILKRLLFPNGMRAGKYELYSGDYYRWWFLNRVWTLNSSHLKVFLGTQFYNMYLELCGARVSRKDVHIYTTHIDVPDLLEIQKASVVSQDVILNSLSYNLATYELHYIRIGSNCTIGNYAVLYNGVQTQNNVIINPMTSIARFNRFLQPPSNLLSIGSGMTAFDEVLLIPDRVVSGRCVTEKIIIGNNAQMGNQCLIYGGSTIPPYSVVGSMTCVTRDDGIFEPKDIILGVPARKMPFYMSPASTTVDGISKTKTSLTCSYWQKLTAELLAKSIIVFCALVIKSLNINTCFSCLLLLIVYSALLCLLMNSLQEKPQAGPQPMAETLGWHQSILQILPRDYILFISPLLDGTQWIIYVLRGLGAKIIGDDVLISNFTSLTDYTFLTIFNHVRISPRAHIQCHTHEQRILKMVPTTVGPNSILRSISMLFPGCRLEGNNIINPCTLILKDDHLPEHTEWLGCPPKMIVSYNREVKVLSQKRDSATYSVKLTLKNSKQKSVKYEYKEIISAVKFTVVPKGDNSSKIKILSEGFKIDEDDELQESGQERIFEYEVQNIRQQDLIRLYDSNRPVSAAVHQRKRAYELTLFHYELCSEKCLFLELTTPSGIKLFSRPNSADGPTEKDLNRDFVEQLNELSSKQHRRQYSGIYHLHAVNNTATLPLSDQSNTQSTTIPTSKHIHPETLIGSSSTFDCENNTEVFRESNVDGTKDKLTKQQEILEKSRQMLEESKAKNQQLAQQAKAFQKTLQRNEIYSALNRFAPRPPMNPPTRQNGEHRPPSGRFQKLSLTNSSSLVSTDFVQQPHQLKLKISHEI</sequence>
<dbReference type="InterPro" id="IPR001242">
    <property type="entry name" value="Condensation_dom"/>
</dbReference>
<dbReference type="GO" id="GO:0031177">
    <property type="term" value="F:phosphopantetheine binding"/>
    <property type="evidence" value="ECO:0007669"/>
    <property type="project" value="TreeGrafter"/>
</dbReference>
<dbReference type="PROSITE" id="PS00455">
    <property type="entry name" value="AMP_BINDING"/>
    <property type="match status" value="1"/>
</dbReference>
<protein>
    <recommendedName>
        <fullName evidence="6">Carrier domain-containing protein</fullName>
    </recommendedName>
</protein>
<evidence type="ECO:0000256" key="2">
    <source>
        <dbReference type="ARBA" id="ARBA00022553"/>
    </source>
</evidence>
<evidence type="ECO:0000313" key="8">
    <source>
        <dbReference type="EMBL" id="CAF3680608.1"/>
    </source>
</evidence>
<dbReference type="InterPro" id="IPR023213">
    <property type="entry name" value="CAT-like_dom_sf"/>
</dbReference>
<keyword evidence="2" id="KW-0597">Phosphoprotein</keyword>
<feature type="region of interest" description="Disordered" evidence="4">
    <location>
        <begin position="1710"/>
        <end position="1735"/>
    </location>
</feature>
<feature type="domain" description="Carrier" evidence="6">
    <location>
        <begin position="798"/>
        <end position="873"/>
    </location>
</feature>
<dbReference type="EMBL" id="CAJNOK010003398">
    <property type="protein sequence ID" value="CAF0899634.1"/>
    <property type="molecule type" value="Genomic_DNA"/>
</dbReference>
<dbReference type="PROSITE" id="PS50075">
    <property type="entry name" value="CARRIER"/>
    <property type="match status" value="1"/>
</dbReference>
<dbReference type="Gene3D" id="3.30.300.30">
    <property type="match status" value="1"/>
</dbReference>
<dbReference type="CDD" id="cd05930">
    <property type="entry name" value="A_NRPS"/>
    <property type="match status" value="1"/>
</dbReference>
<dbReference type="Gene3D" id="3.40.50.980">
    <property type="match status" value="2"/>
</dbReference>
<dbReference type="InterPro" id="IPR009081">
    <property type="entry name" value="PP-bd_ACP"/>
</dbReference>
<dbReference type="Gene3D" id="2.160.10.10">
    <property type="entry name" value="Hexapeptide repeat proteins"/>
    <property type="match status" value="2"/>
</dbReference>
<dbReference type="SUPFAM" id="SSF52777">
    <property type="entry name" value="CoA-dependent acyltransferases"/>
    <property type="match status" value="1"/>
</dbReference>
<name>A0A8S2D7S9_9BILA</name>
<evidence type="ECO:0000313" key="9">
    <source>
        <dbReference type="Proteomes" id="UP000677228"/>
    </source>
</evidence>
<dbReference type="Pfam" id="PF00550">
    <property type="entry name" value="PP-binding"/>
    <property type="match status" value="1"/>
</dbReference>
<dbReference type="InterPro" id="IPR010071">
    <property type="entry name" value="AA_adenyl_dom"/>
</dbReference>
<dbReference type="Gene3D" id="1.10.1200.10">
    <property type="entry name" value="ACP-like"/>
    <property type="match status" value="1"/>
</dbReference>
<accession>A0A8S2D7S9</accession>
<dbReference type="NCBIfam" id="TIGR01733">
    <property type="entry name" value="AA-adenyl-dom"/>
    <property type="match status" value="1"/>
</dbReference>
<keyword evidence="5" id="KW-0472">Membrane</keyword>
<dbReference type="Gene3D" id="2.30.38.10">
    <property type="entry name" value="Luciferase, Domain 3"/>
    <property type="match status" value="1"/>
</dbReference>
<keyword evidence="1" id="KW-0596">Phosphopantetheine</keyword>
<dbReference type="PANTHER" id="PTHR45527:SF1">
    <property type="entry name" value="FATTY ACID SYNTHASE"/>
    <property type="match status" value="1"/>
</dbReference>
<dbReference type="PANTHER" id="PTHR45527">
    <property type="entry name" value="NONRIBOSOMAL PEPTIDE SYNTHETASE"/>
    <property type="match status" value="1"/>
</dbReference>
<keyword evidence="5" id="KW-0812">Transmembrane</keyword>
<feature type="transmembrane region" description="Helical" evidence="5">
    <location>
        <begin position="903"/>
        <end position="924"/>
    </location>
</feature>
<dbReference type="Pfam" id="PF00501">
    <property type="entry name" value="AMP-binding"/>
    <property type="match status" value="1"/>
</dbReference>
<dbReference type="GO" id="GO:0043041">
    <property type="term" value="P:amino acid activation for nonribosomal peptide biosynthetic process"/>
    <property type="evidence" value="ECO:0007669"/>
    <property type="project" value="TreeGrafter"/>
</dbReference>
<dbReference type="Pfam" id="PF13193">
    <property type="entry name" value="AMP-binding_C"/>
    <property type="match status" value="1"/>
</dbReference>
<dbReference type="InterPro" id="IPR025110">
    <property type="entry name" value="AMP-bd_C"/>
</dbReference>
<feature type="coiled-coil region" evidence="3">
    <location>
        <begin position="1661"/>
        <end position="1698"/>
    </location>
</feature>
<dbReference type="SUPFAM" id="SSF56801">
    <property type="entry name" value="Acetyl-CoA synthetase-like"/>
    <property type="match status" value="1"/>
</dbReference>
<organism evidence="7 9">
    <name type="scientific">Didymodactylos carnosus</name>
    <dbReference type="NCBI Taxonomy" id="1234261"/>
    <lineage>
        <taxon>Eukaryota</taxon>
        <taxon>Metazoa</taxon>
        <taxon>Spiralia</taxon>
        <taxon>Gnathifera</taxon>
        <taxon>Rotifera</taxon>
        <taxon>Eurotatoria</taxon>
        <taxon>Bdelloidea</taxon>
        <taxon>Philodinida</taxon>
        <taxon>Philodinidae</taxon>
        <taxon>Didymodactylos</taxon>
    </lineage>
</organism>
<keyword evidence="5" id="KW-1133">Transmembrane helix</keyword>
<evidence type="ECO:0000256" key="3">
    <source>
        <dbReference type="SAM" id="Coils"/>
    </source>
</evidence>
<dbReference type="GO" id="GO:0005737">
    <property type="term" value="C:cytoplasm"/>
    <property type="evidence" value="ECO:0007669"/>
    <property type="project" value="TreeGrafter"/>
</dbReference>
<evidence type="ECO:0000256" key="4">
    <source>
        <dbReference type="SAM" id="MobiDB-lite"/>
    </source>
</evidence>
<evidence type="ECO:0000256" key="1">
    <source>
        <dbReference type="ARBA" id="ARBA00022450"/>
    </source>
</evidence>
<dbReference type="EMBL" id="CAJOBA010003399">
    <property type="protein sequence ID" value="CAF3680608.1"/>
    <property type="molecule type" value="Genomic_DNA"/>
</dbReference>
<dbReference type="SUPFAM" id="SSF47336">
    <property type="entry name" value="ACP-like"/>
    <property type="match status" value="1"/>
</dbReference>
<keyword evidence="3" id="KW-0175">Coiled coil</keyword>
<reference evidence="7" key="1">
    <citation type="submission" date="2021-02" db="EMBL/GenBank/DDBJ databases">
        <authorList>
            <person name="Nowell W R."/>
        </authorList>
    </citation>
    <scope>NUCLEOTIDE SEQUENCE</scope>
</reference>
<dbReference type="InterPro" id="IPR036736">
    <property type="entry name" value="ACP-like_sf"/>
</dbReference>
<comment type="caution">
    <text evidence="7">The sequence shown here is derived from an EMBL/GenBank/DDBJ whole genome shotgun (WGS) entry which is preliminary data.</text>
</comment>
<dbReference type="Gene3D" id="3.30.559.10">
    <property type="entry name" value="Chloramphenicol acetyltransferase-like domain"/>
    <property type="match status" value="1"/>
</dbReference>
<dbReference type="InterPro" id="IPR020845">
    <property type="entry name" value="AMP-binding_CS"/>
</dbReference>
<dbReference type="Pfam" id="PF00668">
    <property type="entry name" value="Condensation"/>
    <property type="match status" value="1"/>
</dbReference>
<evidence type="ECO:0000259" key="6">
    <source>
        <dbReference type="PROSITE" id="PS50075"/>
    </source>
</evidence>
<dbReference type="SUPFAM" id="SSF51161">
    <property type="entry name" value="Trimeric LpxA-like enzymes"/>
    <property type="match status" value="2"/>
</dbReference>
<dbReference type="Proteomes" id="UP000682733">
    <property type="component" value="Unassembled WGS sequence"/>
</dbReference>
<evidence type="ECO:0000256" key="5">
    <source>
        <dbReference type="SAM" id="Phobius"/>
    </source>
</evidence>